<gene>
    <name evidence="2" type="ORF">PMAYCL1PPCAC_28288</name>
</gene>
<reference evidence="3" key="1">
    <citation type="submission" date="2022-10" db="EMBL/GenBank/DDBJ databases">
        <title>Genome assembly of Pristionchus species.</title>
        <authorList>
            <person name="Yoshida K."/>
            <person name="Sommer R.J."/>
        </authorList>
    </citation>
    <scope>NUCLEOTIDE SEQUENCE [LARGE SCALE GENOMIC DNA]</scope>
    <source>
        <strain evidence="3">RS5460</strain>
    </source>
</reference>
<feature type="compositionally biased region" description="Basic and acidic residues" evidence="1">
    <location>
        <begin position="1"/>
        <end position="33"/>
    </location>
</feature>
<evidence type="ECO:0000313" key="2">
    <source>
        <dbReference type="EMBL" id="GMR58093.1"/>
    </source>
</evidence>
<feature type="compositionally biased region" description="Basic and acidic residues" evidence="1">
    <location>
        <begin position="48"/>
        <end position="57"/>
    </location>
</feature>
<sequence length="145" mass="16530">RQKKEKEKRKEEEEKEKGEETKNEENEGGEKENGQCQIKVEVESMEGGEERKKERGGQRRPLVAVNFGANGDTTSNTVDQETIEKREENEKKETMKRPLRRAIDPFEGEGVKEETGQDPKVSSPSATPVNDRSDCESPLKKLARR</sequence>
<feature type="region of interest" description="Disordered" evidence="1">
    <location>
        <begin position="1"/>
        <end position="145"/>
    </location>
</feature>
<dbReference type="EMBL" id="BTRK01000006">
    <property type="protein sequence ID" value="GMR58093.1"/>
    <property type="molecule type" value="Genomic_DNA"/>
</dbReference>
<keyword evidence="3" id="KW-1185">Reference proteome</keyword>
<proteinExistence type="predicted"/>
<evidence type="ECO:0000256" key="1">
    <source>
        <dbReference type="SAM" id="MobiDB-lite"/>
    </source>
</evidence>
<name>A0AAN5I9W0_9BILA</name>
<feature type="compositionally biased region" description="Polar residues" evidence="1">
    <location>
        <begin position="71"/>
        <end position="80"/>
    </location>
</feature>
<feature type="compositionally biased region" description="Polar residues" evidence="1">
    <location>
        <begin position="120"/>
        <end position="130"/>
    </location>
</feature>
<feature type="non-terminal residue" evidence="2">
    <location>
        <position position="1"/>
    </location>
</feature>
<accession>A0AAN5I9W0</accession>
<evidence type="ECO:0000313" key="3">
    <source>
        <dbReference type="Proteomes" id="UP001328107"/>
    </source>
</evidence>
<comment type="caution">
    <text evidence="2">The sequence shown here is derived from an EMBL/GenBank/DDBJ whole genome shotgun (WGS) entry which is preliminary data.</text>
</comment>
<organism evidence="2 3">
    <name type="scientific">Pristionchus mayeri</name>
    <dbReference type="NCBI Taxonomy" id="1317129"/>
    <lineage>
        <taxon>Eukaryota</taxon>
        <taxon>Metazoa</taxon>
        <taxon>Ecdysozoa</taxon>
        <taxon>Nematoda</taxon>
        <taxon>Chromadorea</taxon>
        <taxon>Rhabditida</taxon>
        <taxon>Rhabditina</taxon>
        <taxon>Diplogasteromorpha</taxon>
        <taxon>Diplogasteroidea</taxon>
        <taxon>Neodiplogasteridae</taxon>
        <taxon>Pristionchus</taxon>
    </lineage>
</organism>
<dbReference type="AlphaFoldDB" id="A0AAN5I9W0"/>
<protein>
    <submittedName>
        <fullName evidence="2">Uncharacterized protein</fullName>
    </submittedName>
</protein>
<dbReference type="Proteomes" id="UP001328107">
    <property type="component" value="Unassembled WGS sequence"/>
</dbReference>
<feature type="compositionally biased region" description="Basic and acidic residues" evidence="1">
    <location>
        <begin position="82"/>
        <end position="117"/>
    </location>
</feature>